<dbReference type="Gene3D" id="3.40.50.2000">
    <property type="entry name" value="Glycogen Phosphorylase B"/>
    <property type="match status" value="1"/>
</dbReference>
<keyword evidence="1 2" id="KW-0808">Transferase</keyword>
<name>A0A1Q3ESU0_LENED</name>
<reference evidence="2 3" key="2">
    <citation type="submission" date="2017-02" db="EMBL/GenBank/DDBJ databases">
        <title>A genome survey and senescence transcriptome analysis in Lentinula edodes.</title>
        <authorList>
            <person name="Sakamoto Y."/>
            <person name="Nakade K."/>
            <person name="Sato S."/>
            <person name="Yoshida Y."/>
            <person name="Miyazaki K."/>
            <person name="Natsume S."/>
            <person name="Konno N."/>
        </authorList>
    </citation>
    <scope>NUCLEOTIDE SEQUENCE [LARGE SCALE GENOMIC DNA]</scope>
    <source>
        <strain evidence="2 3">NBRC 111202</strain>
    </source>
</reference>
<dbReference type="STRING" id="5353.A0A1Q3ESU0"/>
<proteinExistence type="predicted"/>
<dbReference type="Pfam" id="PF00201">
    <property type="entry name" value="UDPGT"/>
    <property type="match status" value="1"/>
</dbReference>
<dbReference type="GO" id="GO:0008194">
    <property type="term" value="F:UDP-glycosyltransferase activity"/>
    <property type="evidence" value="ECO:0007669"/>
    <property type="project" value="InterPro"/>
</dbReference>
<dbReference type="EMBL" id="BDGU01001618">
    <property type="protein sequence ID" value="GAW10265.1"/>
    <property type="molecule type" value="Genomic_DNA"/>
</dbReference>
<organism evidence="2 3">
    <name type="scientific">Lentinula edodes</name>
    <name type="common">Shiitake mushroom</name>
    <name type="synonym">Lentinus edodes</name>
    <dbReference type="NCBI Taxonomy" id="5353"/>
    <lineage>
        <taxon>Eukaryota</taxon>
        <taxon>Fungi</taxon>
        <taxon>Dikarya</taxon>
        <taxon>Basidiomycota</taxon>
        <taxon>Agaricomycotina</taxon>
        <taxon>Agaricomycetes</taxon>
        <taxon>Agaricomycetidae</taxon>
        <taxon>Agaricales</taxon>
        <taxon>Marasmiineae</taxon>
        <taxon>Omphalotaceae</taxon>
        <taxon>Lentinula</taxon>
    </lineage>
</organism>
<dbReference type="PANTHER" id="PTHR48045">
    <property type="entry name" value="UDP-GLYCOSYLTRANSFERASE 72B1"/>
    <property type="match status" value="1"/>
</dbReference>
<dbReference type="PANTHER" id="PTHR48045:SF31">
    <property type="entry name" value="UDP-GLYCOSYLTRANSFERASE 76B1-LIKE"/>
    <property type="match status" value="1"/>
</dbReference>
<accession>A0A1Q3ESU0</accession>
<evidence type="ECO:0000313" key="2">
    <source>
        <dbReference type="EMBL" id="GAW10265.1"/>
    </source>
</evidence>
<dbReference type="AlphaFoldDB" id="A0A1Q3ESU0"/>
<dbReference type="Proteomes" id="UP000188533">
    <property type="component" value="Unassembled WGS sequence"/>
</dbReference>
<comment type="caution">
    <text evidence="2">The sequence shown here is derived from an EMBL/GenBank/DDBJ whole genome shotgun (WGS) entry which is preliminary data.</text>
</comment>
<protein>
    <submittedName>
        <fullName evidence="2">UDP-Glycosyltransferase glycogen phosphorylase</fullName>
    </submittedName>
</protein>
<dbReference type="SUPFAM" id="SSF53756">
    <property type="entry name" value="UDP-Glycosyltransferase/glycogen phosphorylase"/>
    <property type="match status" value="1"/>
</dbReference>
<keyword evidence="3" id="KW-1185">Reference proteome</keyword>
<gene>
    <name evidence="2" type="ORF">LENED_012510</name>
</gene>
<evidence type="ECO:0000256" key="1">
    <source>
        <dbReference type="ARBA" id="ARBA00022679"/>
    </source>
</evidence>
<reference evidence="2 3" key="1">
    <citation type="submission" date="2016-08" db="EMBL/GenBank/DDBJ databases">
        <authorList>
            <consortium name="Lentinula edodes genome sequencing consortium"/>
            <person name="Sakamoto Y."/>
            <person name="Nakade K."/>
            <person name="Sato S."/>
            <person name="Yoshida Y."/>
            <person name="Miyazaki K."/>
            <person name="Natsume S."/>
            <person name="Konno N."/>
        </authorList>
    </citation>
    <scope>NUCLEOTIDE SEQUENCE [LARGE SCALE GENOMIC DNA]</scope>
    <source>
        <strain evidence="2 3">NBRC 111202</strain>
    </source>
</reference>
<dbReference type="InterPro" id="IPR002213">
    <property type="entry name" value="UDP_glucos_trans"/>
</dbReference>
<sequence length="475" mass="53656">MTLYGLQDEPRSRLHLELLGEGKKDSLVEQMVSLFALIPAFLEELFTPGTQQSTFKQVPSLSIIDILALPSIDLLDKIYFSKCNTLHKIPALCYSPTNAATLNLYWLRKEEYPETFWRPIYSQAEKEVETGIYENLTVDHVAYKIWCRASNLDAKTISLPPMHHHELNPQTDSLDTSESSVVVSQAQLAISITNRMDRLNGFIIHTTPIMEPGEAEEMQHISPMHLFYHIGPQYPETWWTDGIPTEVQVLSTEDRKVVSFLDDMLDRYGENSVVYISFGTTFLPSNAPHLFDALLKTLLGAEPPLPFLFAGAINNKLLTADHREAIQESGHGLLAGFVPQQAVLKHNATGWYLCHAGSNSVSEAFLNEVPMILWPYTMDQPLIANQLSVRLKPAYELVQVRNGESIGRLTHRGSIVEGTQEAIEEEMREIWKLMRGKDGAEMRQRVIAFSKAMKIDHWQGAARKAMEGFATFLTE</sequence>
<evidence type="ECO:0000313" key="3">
    <source>
        <dbReference type="Proteomes" id="UP000188533"/>
    </source>
</evidence>